<dbReference type="eggNOG" id="COG1083">
    <property type="taxonomic scope" value="Bacteria"/>
</dbReference>
<dbReference type="GO" id="GO:0008781">
    <property type="term" value="F:N-acylneuraminate cytidylyltransferase activity"/>
    <property type="evidence" value="ECO:0007669"/>
    <property type="project" value="TreeGrafter"/>
</dbReference>
<evidence type="ECO:0008006" key="3">
    <source>
        <dbReference type="Google" id="ProtNLM"/>
    </source>
</evidence>
<reference evidence="1" key="1">
    <citation type="submission" date="2009-09" db="EMBL/GenBank/DDBJ databases">
        <authorList>
            <consortium name="The Broad Institute Genome Sequencing Platform"/>
            <person name="Ward D."/>
            <person name="Feldgarden M."/>
            <person name="Earl A."/>
            <person name="Young S.K."/>
            <person name="Zeng Q."/>
            <person name="Koehrsen M."/>
            <person name="Alvarado L."/>
            <person name="Berlin A."/>
            <person name="Bochicchio J."/>
            <person name="Borenstein D."/>
            <person name="Chapman S.B."/>
            <person name="Chen Z."/>
            <person name="Engels R."/>
            <person name="Freedman E."/>
            <person name="Gellesch M."/>
            <person name="Goldberg J."/>
            <person name="Griggs A."/>
            <person name="Gujja S."/>
            <person name="Heilman E."/>
            <person name="Heiman D."/>
            <person name="Hepburn T."/>
            <person name="Howarth C."/>
            <person name="Jen D."/>
            <person name="Larson L."/>
            <person name="Lewis B."/>
            <person name="Mehta T."/>
            <person name="Park D."/>
            <person name="Pearson M."/>
            <person name="Roberts A."/>
            <person name="Saif S."/>
            <person name="Shea T."/>
            <person name="Shenoy N."/>
            <person name="Sisk P."/>
            <person name="Stolte C."/>
            <person name="Sykes S."/>
            <person name="Thomson T."/>
            <person name="Walk T."/>
            <person name="White J."/>
            <person name="Yandava C."/>
            <person name="Sibley C.D."/>
            <person name="Field T.R."/>
            <person name="Grinwis M."/>
            <person name="Eshaghurshan C.S."/>
            <person name="Surette M.G."/>
            <person name="Haas B."/>
            <person name="Nusbaum C."/>
            <person name="Birren B."/>
        </authorList>
    </citation>
    <scope>NUCLEOTIDE SEQUENCE [LARGE SCALE GENOMIC DNA]</scope>
    <source>
        <strain evidence="1">ATCC 700633</strain>
    </source>
</reference>
<sequence>MKVAVIPARSGSVELAHKNLSVVGGKSLLNRAIDFAVEAEVFDKIIVTTDYGKHLFYREGIDVRHRPEDLATSRATMVEVLKDVIETFELATEDKIVLLQPTSPFRVLEDLVKVLELLEEYDSVITVKELEYNPALFVTPISDTELDSKQVEAWQTNRQEQQKHYYPNGNLFGVRVGTFCQTQSFYGGNLGYVLQKGKCNIDINHKDDLLFAQFMEQQ</sequence>
<dbReference type="HOGENOM" id="CLU_042930_1_1_9"/>
<dbReference type="RefSeq" id="WP_006703755.1">
    <property type="nucleotide sequence ID" value="NZ_KI391971.1"/>
</dbReference>
<dbReference type="OrthoDB" id="9805604at2"/>
<dbReference type="Proteomes" id="UP000002939">
    <property type="component" value="Unassembled WGS sequence"/>
</dbReference>
<proteinExistence type="predicted"/>
<dbReference type="InterPro" id="IPR003329">
    <property type="entry name" value="Cytidylyl_trans"/>
</dbReference>
<comment type="caution">
    <text evidence="1">The sequence shown here is derived from an EMBL/GenBank/DDBJ whole genome shotgun (WGS) entry which is preliminary data.</text>
</comment>
<dbReference type="Pfam" id="PF02348">
    <property type="entry name" value="CTP_transf_3"/>
    <property type="match status" value="1"/>
</dbReference>
<dbReference type="PANTHER" id="PTHR21485">
    <property type="entry name" value="HAD SUPERFAMILY MEMBERS CMAS AND KDSC"/>
    <property type="match status" value="1"/>
</dbReference>
<dbReference type="PANTHER" id="PTHR21485:SF6">
    <property type="entry name" value="N-ACYLNEURAMINATE CYTIDYLYLTRANSFERASE-RELATED"/>
    <property type="match status" value="1"/>
</dbReference>
<evidence type="ECO:0000313" key="2">
    <source>
        <dbReference type="Proteomes" id="UP000002939"/>
    </source>
</evidence>
<organism evidence="1 2">
    <name type="scientific">Granulicatella elegans ATCC 700633</name>
    <dbReference type="NCBI Taxonomy" id="626369"/>
    <lineage>
        <taxon>Bacteria</taxon>
        <taxon>Bacillati</taxon>
        <taxon>Bacillota</taxon>
        <taxon>Bacilli</taxon>
        <taxon>Lactobacillales</taxon>
        <taxon>Carnobacteriaceae</taxon>
        <taxon>Granulicatella</taxon>
    </lineage>
</organism>
<dbReference type="EMBL" id="ACRF02000002">
    <property type="protein sequence ID" value="EEW92409.1"/>
    <property type="molecule type" value="Genomic_DNA"/>
</dbReference>
<evidence type="ECO:0000313" key="1">
    <source>
        <dbReference type="EMBL" id="EEW92409.1"/>
    </source>
</evidence>
<keyword evidence="2" id="KW-1185">Reference proteome</keyword>
<dbReference type="InterPro" id="IPR029044">
    <property type="entry name" value="Nucleotide-diphossugar_trans"/>
</dbReference>
<dbReference type="InterPro" id="IPR050793">
    <property type="entry name" value="CMP-NeuNAc_synthase"/>
</dbReference>
<dbReference type="CDD" id="cd02513">
    <property type="entry name" value="CMP-NeuAc_Synthase"/>
    <property type="match status" value="1"/>
</dbReference>
<dbReference type="Gene3D" id="3.90.550.10">
    <property type="entry name" value="Spore Coat Polysaccharide Biosynthesis Protein SpsA, Chain A"/>
    <property type="match status" value="1"/>
</dbReference>
<gene>
    <name evidence="1" type="ORF">HMPREF0446_01479</name>
</gene>
<dbReference type="STRING" id="626369.HMPREF0446_01479"/>
<protein>
    <recommendedName>
        <fullName evidence="3">N-acylneuraminate cytidylyltransferase</fullName>
    </recommendedName>
</protein>
<name>D0BNE4_9LACT</name>
<reference evidence="1" key="2">
    <citation type="submission" date="2011-10" db="EMBL/GenBank/DDBJ databases">
        <title>The Genome Sequence of Granulicatella elegans ATCC 700633.</title>
        <authorList>
            <consortium name="The Broad Institute Genome Sequencing Platform"/>
            <consortium name="The Broad Institute Genome Sequencing Center for Infectious Disease"/>
            <person name="Earl A."/>
            <person name="Ward D."/>
            <person name="Feldgarden M."/>
            <person name="Gevers D."/>
            <person name="Sibley C.D."/>
            <person name="Field T.R."/>
            <person name="Grinwis M."/>
            <person name="Eshaghurshan C.S."/>
            <person name="Surette M.G."/>
            <person name="Young S.K."/>
            <person name="Zeng Q."/>
            <person name="Gargeya S."/>
            <person name="Fitzgerald M."/>
            <person name="Haas B."/>
            <person name="Abouelleil A."/>
            <person name="Alvarado L."/>
            <person name="Arachchi H.M."/>
            <person name="Berlin A."/>
            <person name="Brown A."/>
            <person name="Chapman S.B."/>
            <person name="Chen Z."/>
            <person name="Dunbar C."/>
            <person name="Freedman E."/>
            <person name="Gearin G."/>
            <person name="Goldberg J."/>
            <person name="Griggs A."/>
            <person name="Gujja S."/>
            <person name="Heiman D."/>
            <person name="Howarth C."/>
            <person name="Larson L."/>
            <person name="Lui A."/>
            <person name="MacDonald P.J.P."/>
            <person name="Montmayeur A."/>
            <person name="Murphy C."/>
            <person name="Neiman D."/>
            <person name="Pearson M."/>
            <person name="Priest M."/>
            <person name="Roberts A."/>
            <person name="Saif S."/>
            <person name="Shea T."/>
            <person name="Shenoy N."/>
            <person name="Sisk P."/>
            <person name="Stolte C."/>
            <person name="Sykes S."/>
            <person name="Wortman J."/>
            <person name="Nusbaum C."/>
            <person name="Birren B."/>
        </authorList>
    </citation>
    <scope>NUCLEOTIDE SEQUENCE [LARGE SCALE GENOMIC DNA]</scope>
    <source>
        <strain evidence="1">ATCC 700633</strain>
    </source>
</reference>
<dbReference type="AlphaFoldDB" id="D0BNE4"/>
<dbReference type="SUPFAM" id="SSF53448">
    <property type="entry name" value="Nucleotide-diphospho-sugar transferases"/>
    <property type="match status" value="1"/>
</dbReference>
<accession>D0BNE4</accession>